<reference evidence="2" key="1">
    <citation type="submission" date="2017-09" db="EMBL/GenBank/DDBJ databases">
        <title>Depth-based differentiation of microbial function through sediment-hosted aquifers and enrichment of novel symbionts in the deep terrestrial subsurface.</title>
        <authorList>
            <person name="Probst A.J."/>
            <person name="Ladd B."/>
            <person name="Jarett J.K."/>
            <person name="Geller-Mcgrath D.E."/>
            <person name="Sieber C.M.K."/>
            <person name="Emerson J.B."/>
            <person name="Anantharaman K."/>
            <person name="Thomas B.C."/>
            <person name="Malmstrom R."/>
            <person name="Stieglmeier M."/>
            <person name="Klingl A."/>
            <person name="Woyke T."/>
            <person name="Ryan C.M."/>
            <person name="Banfield J.F."/>
        </authorList>
    </citation>
    <scope>NUCLEOTIDE SEQUENCE [LARGE SCALE GENOMIC DNA]</scope>
</reference>
<organism evidence="1 2">
    <name type="scientific">Candidatus Magasanikbacteria bacterium CG10_big_fil_rev_8_21_14_0_10_36_32</name>
    <dbReference type="NCBI Taxonomy" id="1974646"/>
    <lineage>
        <taxon>Bacteria</taxon>
        <taxon>Candidatus Magasanikiibacteriota</taxon>
    </lineage>
</organism>
<comment type="caution">
    <text evidence="1">The sequence shown here is derived from an EMBL/GenBank/DDBJ whole genome shotgun (WGS) entry which is preliminary data.</text>
</comment>
<proteinExistence type="predicted"/>
<protein>
    <submittedName>
        <fullName evidence="1">Uncharacterized protein</fullName>
    </submittedName>
</protein>
<accession>A0A2M6W5Z9</accession>
<evidence type="ECO:0000313" key="2">
    <source>
        <dbReference type="Proteomes" id="UP000231426"/>
    </source>
</evidence>
<gene>
    <name evidence="1" type="ORF">COU29_03105</name>
</gene>
<evidence type="ECO:0000313" key="1">
    <source>
        <dbReference type="EMBL" id="PIT88229.1"/>
    </source>
</evidence>
<name>A0A2M6W5Z9_9BACT</name>
<sequence length="227" mass="26137">MAKNHHVLRTIEVRASLPECESNKNLPNPSIEGSIEEFAWSETSVENIINAFDNEYIKIEFFNDDTMRIEFLPVNNLPKELGHVTELEIFLKNLKNNKIFGSADDDKLTYLQTVDFAVEGYMDDEREGKEYGRIYIDSGKLAAQRNVYLDPESLHITDYEYGLSYCVKGGMPMNVISRIEVIKAKKFNDSLNSKSSDYLINDKKTAEQHMSAQSERLKKYLKAKLLF</sequence>
<dbReference type="EMBL" id="PFBV01000004">
    <property type="protein sequence ID" value="PIT88229.1"/>
    <property type="molecule type" value="Genomic_DNA"/>
</dbReference>
<dbReference type="AlphaFoldDB" id="A0A2M6W5Z9"/>
<dbReference type="Proteomes" id="UP000231426">
    <property type="component" value="Unassembled WGS sequence"/>
</dbReference>